<dbReference type="PANTHER" id="PTHR31602:SF8">
    <property type="entry name" value="GROWTH-REGULATING FACTOR 5"/>
    <property type="match status" value="1"/>
</dbReference>
<reference evidence="8" key="3">
    <citation type="submission" date="2020-12" db="UniProtKB">
        <authorList>
            <consortium name="EnsemblPlants"/>
        </authorList>
    </citation>
    <scope>IDENTIFICATION</scope>
</reference>
<evidence type="ECO:0000259" key="7">
    <source>
        <dbReference type="PROSITE" id="PS51667"/>
    </source>
</evidence>
<comment type="subcellular location">
    <subcellularLocation>
        <location evidence="1 4">Nucleus</location>
    </subcellularLocation>
</comment>
<reference evidence="8 9" key="2">
    <citation type="journal article" date="2018" name="Plant J.">
        <title>The Physcomitrella patens chromosome-scale assembly reveals moss genome structure and evolution.</title>
        <authorList>
            <person name="Lang D."/>
            <person name="Ullrich K.K."/>
            <person name="Murat F."/>
            <person name="Fuchs J."/>
            <person name="Jenkins J."/>
            <person name="Haas F.B."/>
            <person name="Piednoel M."/>
            <person name="Gundlach H."/>
            <person name="Van Bel M."/>
            <person name="Meyberg R."/>
            <person name="Vives C."/>
            <person name="Morata J."/>
            <person name="Symeonidi A."/>
            <person name="Hiss M."/>
            <person name="Muchero W."/>
            <person name="Kamisugi Y."/>
            <person name="Saleh O."/>
            <person name="Blanc G."/>
            <person name="Decker E.L."/>
            <person name="van Gessel N."/>
            <person name="Grimwood J."/>
            <person name="Hayes R.D."/>
            <person name="Graham S.W."/>
            <person name="Gunter L.E."/>
            <person name="McDaniel S.F."/>
            <person name="Hoernstein S.N.W."/>
            <person name="Larsson A."/>
            <person name="Li F.W."/>
            <person name="Perroud P.F."/>
            <person name="Phillips J."/>
            <person name="Ranjan P."/>
            <person name="Rokshar D.S."/>
            <person name="Rothfels C.J."/>
            <person name="Schneider L."/>
            <person name="Shu S."/>
            <person name="Stevenson D.W."/>
            <person name="Thummler F."/>
            <person name="Tillich M."/>
            <person name="Villarreal Aguilar J.C."/>
            <person name="Widiez T."/>
            <person name="Wong G.K."/>
            <person name="Wymore A."/>
            <person name="Zhang Y."/>
            <person name="Zimmer A.D."/>
            <person name="Quatrano R.S."/>
            <person name="Mayer K.F.X."/>
            <person name="Goodstein D."/>
            <person name="Casacuberta J.M."/>
            <person name="Vandepoele K."/>
            <person name="Reski R."/>
            <person name="Cuming A.C."/>
            <person name="Tuskan G.A."/>
            <person name="Maumus F."/>
            <person name="Salse J."/>
            <person name="Schmutz J."/>
            <person name="Rensing S.A."/>
        </authorList>
    </citation>
    <scope>NUCLEOTIDE SEQUENCE [LARGE SCALE GENOMIC DNA]</scope>
    <source>
        <strain evidence="8 9">cv. Gransden 2004</strain>
    </source>
</reference>
<dbReference type="PROSITE" id="PS51667">
    <property type="entry name" value="WRC"/>
    <property type="match status" value="1"/>
</dbReference>
<feature type="compositionally biased region" description="Gly residues" evidence="5">
    <location>
        <begin position="338"/>
        <end position="356"/>
    </location>
</feature>
<dbReference type="PROSITE" id="PS51666">
    <property type="entry name" value="QLQ"/>
    <property type="match status" value="1"/>
</dbReference>
<evidence type="ECO:0000256" key="4">
    <source>
        <dbReference type="RuleBase" id="RU367127"/>
    </source>
</evidence>
<dbReference type="Gramene" id="Pp3c17_1780V3.7">
    <property type="protein sequence ID" value="Pp3c17_1780V3.7"/>
    <property type="gene ID" value="Pp3c17_1780"/>
</dbReference>
<feature type="region of interest" description="Disordered" evidence="5">
    <location>
        <begin position="636"/>
        <end position="668"/>
    </location>
</feature>
<dbReference type="GO" id="GO:0005524">
    <property type="term" value="F:ATP binding"/>
    <property type="evidence" value="ECO:0007669"/>
    <property type="project" value="UniProtKB-UniRule"/>
</dbReference>
<evidence type="ECO:0000256" key="5">
    <source>
        <dbReference type="SAM" id="MobiDB-lite"/>
    </source>
</evidence>
<keyword evidence="4" id="KW-0804">Transcription</keyword>
<dbReference type="Proteomes" id="UP000006727">
    <property type="component" value="Chromosome 17"/>
</dbReference>
<dbReference type="Pfam" id="PF08879">
    <property type="entry name" value="WRC"/>
    <property type="match status" value="1"/>
</dbReference>
<comment type="similarity">
    <text evidence="2 4">Belongs to the GRF family.</text>
</comment>
<comment type="domain">
    <text evidence="4">The QLQ domain and WRC domain may be involved in protein-protein interaction and DNA-binding, respectively.</text>
</comment>
<feature type="compositionally biased region" description="Basic residues" evidence="5">
    <location>
        <begin position="268"/>
        <end position="277"/>
    </location>
</feature>
<comment type="function">
    <text evidence="4">Transcription activator.</text>
</comment>
<reference evidence="8 9" key="1">
    <citation type="journal article" date="2008" name="Science">
        <title>The Physcomitrella genome reveals evolutionary insights into the conquest of land by plants.</title>
        <authorList>
            <person name="Rensing S."/>
            <person name="Lang D."/>
            <person name="Zimmer A."/>
            <person name="Terry A."/>
            <person name="Salamov A."/>
            <person name="Shapiro H."/>
            <person name="Nishiyama T."/>
            <person name="Perroud P.-F."/>
            <person name="Lindquist E."/>
            <person name="Kamisugi Y."/>
            <person name="Tanahashi T."/>
            <person name="Sakakibara K."/>
            <person name="Fujita T."/>
            <person name="Oishi K."/>
            <person name="Shin-I T."/>
            <person name="Kuroki Y."/>
            <person name="Toyoda A."/>
            <person name="Suzuki Y."/>
            <person name="Hashimoto A."/>
            <person name="Yamaguchi K."/>
            <person name="Sugano A."/>
            <person name="Kohara Y."/>
            <person name="Fujiyama A."/>
            <person name="Anterola A."/>
            <person name="Aoki S."/>
            <person name="Ashton N."/>
            <person name="Barbazuk W.B."/>
            <person name="Barker E."/>
            <person name="Bennetzen J."/>
            <person name="Bezanilla M."/>
            <person name="Blankenship R."/>
            <person name="Cho S.H."/>
            <person name="Dutcher S."/>
            <person name="Estelle M."/>
            <person name="Fawcett J.A."/>
            <person name="Gundlach H."/>
            <person name="Hanada K."/>
            <person name="Heyl A."/>
            <person name="Hicks K.A."/>
            <person name="Hugh J."/>
            <person name="Lohr M."/>
            <person name="Mayer K."/>
            <person name="Melkozernov A."/>
            <person name="Murata T."/>
            <person name="Nelson D."/>
            <person name="Pils B."/>
            <person name="Prigge M."/>
            <person name="Reiss B."/>
            <person name="Renner T."/>
            <person name="Rombauts S."/>
            <person name="Rushton P."/>
            <person name="Sanderfoot A."/>
            <person name="Schween G."/>
            <person name="Shiu S.-H."/>
            <person name="Stueber K."/>
            <person name="Theodoulou F.L."/>
            <person name="Tu H."/>
            <person name="Van de Peer Y."/>
            <person name="Verrier P.J."/>
            <person name="Waters E."/>
            <person name="Wood A."/>
            <person name="Yang L."/>
            <person name="Cove D."/>
            <person name="Cuming A."/>
            <person name="Hasebe M."/>
            <person name="Lucas S."/>
            <person name="Mishler D.B."/>
            <person name="Reski R."/>
            <person name="Grigoriev I."/>
            <person name="Quatrano R.S."/>
            <person name="Boore J.L."/>
        </authorList>
    </citation>
    <scope>NUCLEOTIDE SEQUENCE [LARGE SCALE GENOMIC DNA]</scope>
    <source>
        <strain evidence="8 9">cv. Gransden 2004</strain>
    </source>
</reference>
<keyword evidence="4" id="KW-0805">Transcription regulation</keyword>
<feature type="region of interest" description="Disordered" evidence="5">
    <location>
        <begin position="265"/>
        <end position="384"/>
    </location>
</feature>
<dbReference type="Pfam" id="PF08880">
    <property type="entry name" value="QLQ"/>
    <property type="match status" value="1"/>
</dbReference>
<feature type="domain" description="WRC" evidence="7">
    <location>
        <begin position="238"/>
        <end position="282"/>
    </location>
</feature>
<keyword evidence="9" id="KW-1185">Reference proteome</keyword>
<protein>
    <recommendedName>
        <fullName evidence="4">Growth-regulating factor</fullName>
    </recommendedName>
</protein>
<dbReference type="InterPro" id="IPR014977">
    <property type="entry name" value="WRC_dom"/>
</dbReference>
<evidence type="ECO:0000259" key="6">
    <source>
        <dbReference type="PROSITE" id="PS51666"/>
    </source>
</evidence>
<evidence type="ECO:0000256" key="1">
    <source>
        <dbReference type="ARBA" id="ARBA00004123"/>
    </source>
</evidence>
<feature type="region of interest" description="Disordered" evidence="5">
    <location>
        <begin position="502"/>
        <end position="567"/>
    </location>
</feature>
<feature type="compositionally biased region" description="Polar residues" evidence="5">
    <location>
        <begin position="307"/>
        <end position="336"/>
    </location>
</feature>
<dbReference type="PANTHER" id="PTHR31602">
    <property type="entry name" value="GROWTH-REGULATING FACTOR 5"/>
    <property type="match status" value="1"/>
</dbReference>
<feature type="domain" description="QLQ" evidence="6">
    <location>
        <begin position="173"/>
        <end position="208"/>
    </location>
</feature>
<dbReference type="AlphaFoldDB" id="A0A7I4BGZ8"/>
<dbReference type="InterPro" id="IPR031137">
    <property type="entry name" value="GRF"/>
</dbReference>
<dbReference type="SMART" id="SM00951">
    <property type="entry name" value="QLQ"/>
    <property type="match status" value="1"/>
</dbReference>
<feature type="compositionally biased region" description="Low complexity" evidence="5">
    <location>
        <begin position="1"/>
        <end position="20"/>
    </location>
</feature>
<feature type="region of interest" description="Disordered" evidence="5">
    <location>
        <begin position="1"/>
        <end position="46"/>
    </location>
</feature>
<dbReference type="EnsemblPlants" id="Pp3c17_1780V3.5">
    <property type="protein sequence ID" value="Pp3c17_1780V3.5"/>
    <property type="gene ID" value="Pp3c17_1780"/>
</dbReference>
<keyword evidence="3 4" id="KW-0539">Nucleus</keyword>
<dbReference type="GO" id="GO:0006355">
    <property type="term" value="P:regulation of DNA-templated transcription"/>
    <property type="evidence" value="ECO:0007669"/>
    <property type="project" value="InterPro"/>
</dbReference>
<dbReference type="InterPro" id="IPR014978">
    <property type="entry name" value="Gln-Leu-Gln_QLQ"/>
</dbReference>
<organism evidence="8 9">
    <name type="scientific">Physcomitrium patens</name>
    <name type="common">Spreading-leaved earth moss</name>
    <name type="synonym">Physcomitrella patens</name>
    <dbReference type="NCBI Taxonomy" id="3218"/>
    <lineage>
        <taxon>Eukaryota</taxon>
        <taxon>Viridiplantae</taxon>
        <taxon>Streptophyta</taxon>
        <taxon>Embryophyta</taxon>
        <taxon>Bryophyta</taxon>
        <taxon>Bryophytina</taxon>
        <taxon>Bryopsida</taxon>
        <taxon>Funariidae</taxon>
        <taxon>Funariales</taxon>
        <taxon>Funariaceae</taxon>
        <taxon>Physcomitrium</taxon>
    </lineage>
</organism>
<accession>A0A7I4BGZ8</accession>
<keyword evidence="4" id="KW-0010">Activator</keyword>
<dbReference type="EnsemblPlants" id="Pp3c17_1780V3.7">
    <property type="protein sequence ID" value="Pp3c17_1780V3.7"/>
    <property type="gene ID" value="Pp3c17_1780"/>
</dbReference>
<sequence>MHTMSSPNSPGSLSPNNHLSSSKHCRSASEMDLEDRRGGGPLKMARTDSFHRQSDLKMHMNGSPSGTMVLSSSMVSDGRLGCSPTNSCASDGSLLGNDHGNVVSDARLLRQDSLVSASTYSGGQGCGRPLSYHHLQSSAYHYKPSGGGLSMGRENMNHMGQSVHNPVSGARAPFTTSQWAELEHQALIFKYMMAGVNVPQELLNPIRKSVATMNSLSSHHTTNLVWGAFHLGVPNNTDPEPGRCRRTDGKKWRCARDVVPDQKYCERHMHRGRHRSRRPAEGQTSSASQSGSATSSGPQPAIAVGASRTSTPTPGSSLTHSNLRPSILSGNSQSTPNLGGGGMGYNSPGGSGGLSGGSSPAASSGQFQLPGLSSAAGTSGLTSKDYRYMNGMTVKSEMGMGPEQILFSEASGSTRGLSQEAQSLSNLSRLNTTMNKSWQTMTSSKVLPAAQPKGSGNSSLLSYNSSQMGGLLGQEFGLMPEASQVNLAAMAASQQQHSFLSNGYGGVESTSVGRESSEGQPLRHFFDDWPRSRDPSALAWGSDVEDSDRTTSAGRGGQSNHTSNNTQLSISIPMTAAPSGDFNSQSSGGSPSRDLNLLADEWFNYHCKKSSFSVQILPSDHVASPVDVLQRSTFASPYDSSCSNSSASSPRSTVPLDPASVTSESKTV</sequence>
<feature type="compositionally biased region" description="Low complexity" evidence="5">
    <location>
        <begin position="636"/>
        <end position="655"/>
    </location>
</feature>
<dbReference type="GO" id="GO:0005634">
    <property type="term" value="C:nucleus"/>
    <property type="evidence" value="ECO:0007669"/>
    <property type="project" value="UniProtKB-SubCell"/>
</dbReference>
<dbReference type="EnsemblPlants" id="Pp3c17_1780V3.6">
    <property type="protein sequence ID" value="Pp3c17_1780V3.6"/>
    <property type="gene ID" value="Pp3c17_1780"/>
</dbReference>
<proteinExistence type="inferred from homology"/>
<dbReference type="EMBL" id="ABEU02000017">
    <property type="status" value="NOT_ANNOTATED_CDS"/>
    <property type="molecule type" value="Genomic_DNA"/>
</dbReference>
<evidence type="ECO:0000313" key="9">
    <source>
        <dbReference type="Proteomes" id="UP000006727"/>
    </source>
</evidence>
<feature type="compositionally biased region" description="Basic and acidic residues" evidence="5">
    <location>
        <begin position="524"/>
        <end position="534"/>
    </location>
</feature>
<dbReference type="GeneID" id="112294399"/>
<evidence type="ECO:0000313" key="8">
    <source>
        <dbReference type="EnsemblPlants" id="Pp3c17_1780V3.7"/>
    </source>
</evidence>
<dbReference type="Gramene" id="Pp3c17_1780V3.6">
    <property type="protein sequence ID" value="Pp3c17_1780V3.6"/>
    <property type="gene ID" value="Pp3c17_1780"/>
</dbReference>
<feature type="compositionally biased region" description="Polar residues" evidence="5">
    <location>
        <begin position="550"/>
        <end position="567"/>
    </location>
</feature>
<evidence type="ECO:0000256" key="3">
    <source>
        <dbReference type="ARBA" id="ARBA00023242"/>
    </source>
</evidence>
<evidence type="ECO:0000256" key="2">
    <source>
        <dbReference type="ARBA" id="ARBA00008122"/>
    </source>
</evidence>
<dbReference type="GO" id="GO:0032502">
    <property type="term" value="P:developmental process"/>
    <property type="evidence" value="ECO:0007669"/>
    <property type="project" value="InterPro"/>
</dbReference>
<dbReference type="Gramene" id="Pp3c17_1780V3.5">
    <property type="protein sequence ID" value="Pp3c17_1780V3.5"/>
    <property type="gene ID" value="Pp3c17_1780"/>
</dbReference>
<dbReference type="RefSeq" id="XP_024400508.1">
    <property type="nucleotide sequence ID" value="XM_024544740.2"/>
</dbReference>
<dbReference type="GO" id="GO:0006351">
    <property type="term" value="P:DNA-templated transcription"/>
    <property type="evidence" value="ECO:0007669"/>
    <property type="project" value="UniProtKB-UniRule"/>
</dbReference>
<feature type="compositionally biased region" description="Low complexity" evidence="5">
    <location>
        <begin position="282"/>
        <end position="301"/>
    </location>
</feature>
<gene>
    <name evidence="8" type="primary">LOC112294399</name>
</gene>
<name>A0A7I4BGZ8_PHYPA</name>